<keyword evidence="3" id="KW-1185">Reference proteome</keyword>
<proteinExistence type="predicted"/>
<evidence type="ECO:0000313" key="3">
    <source>
        <dbReference type="Proteomes" id="UP000280346"/>
    </source>
</evidence>
<sequence length="593" mass="64232">MGNRRPPQRLHSEIAHGHHPRAGSAVGAASQGPRQRRPTGPAGGRVAGRIPDRRRAGHGDPGPGEAPRRPQGPGRRAGLPAHPQRQGSLMSKPILRVAAGDASGRTARPVTPATPGPSNRSNGLDAAQYGGRLTSFVPAAQHINALISSSGRTVTTRARYLRRNNGYVKAAAEAWKGDVIGTGFTPTVGDEALKALYNRWTWQADAEGVLDFEGMQRRAGDEGFVVGECFIRRRPRFPQDSLEVPVQLQFLPSEQCPAQHNGTAPGGNPIVQGIEYDRTVRDRRVAYWFHRGNPTDPTPGDLDPTTLVRVPARDVIHVFDPSEAGQRRGVCQFAAGIVPAWLLDVYEDAELDRKKVAALHAFFFFRPDLPDAENESIAPPPPITLRPGSTVTLPPGWDARPSTPADVGGAFEAFMFRALLRLCAALGVPYPLVTGDFSKVNFSSIRAQFIAYRRRVEAFQHAVIVFQLCRTVWRWFVEAAALAGRPELAPYRTELSAILDVPWQPPRWEWVDPLKDVKAEKEAVDGLHKPLSAVWEGLGEDPAANKARIEADLAWVKSLRDKGYLPPDKAAGAGAPPPAGGNQDGAEGGAATE</sequence>
<organism evidence="2 3">
    <name type="scientific">Azospirillum doebereinerae</name>
    <dbReference type="NCBI Taxonomy" id="92933"/>
    <lineage>
        <taxon>Bacteria</taxon>
        <taxon>Pseudomonadati</taxon>
        <taxon>Pseudomonadota</taxon>
        <taxon>Alphaproteobacteria</taxon>
        <taxon>Rhodospirillales</taxon>
        <taxon>Azospirillaceae</taxon>
        <taxon>Azospirillum</taxon>
    </lineage>
</organism>
<dbReference type="Proteomes" id="UP000280346">
    <property type="component" value="Unassembled WGS sequence"/>
</dbReference>
<feature type="region of interest" description="Disordered" evidence="1">
    <location>
        <begin position="566"/>
        <end position="593"/>
    </location>
</feature>
<feature type="compositionally biased region" description="Low complexity" evidence="1">
    <location>
        <begin position="566"/>
        <end position="581"/>
    </location>
</feature>
<dbReference type="NCBIfam" id="TIGR01539">
    <property type="entry name" value="portal_lambda"/>
    <property type="match status" value="1"/>
</dbReference>
<feature type="compositionally biased region" description="Gly residues" evidence="1">
    <location>
        <begin position="582"/>
        <end position="593"/>
    </location>
</feature>
<comment type="caution">
    <text evidence="2">The sequence shown here is derived from an EMBL/GenBank/DDBJ whole genome shotgun (WGS) entry which is preliminary data.</text>
</comment>
<gene>
    <name evidence="2" type="ORF">EJ913_19715</name>
</gene>
<dbReference type="InterPro" id="IPR006429">
    <property type="entry name" value="Phage_lambda_portal"/>
</dbReference>
<name>A0A3S0V4X8_9PROT</name>
<evidence type="ECO:0000256" key="1">
    <source>
        <dbReference type="SAM" id="MobiDB-lite"/>
    </source>
</evidence>
<feature type="compositionally biased region" description="Low complexity" evidence="1">
    <location>
        <begin position="63"/>
        <end position="81"/>
    </location>
</feature>
<dbReference type="GO" id="GO:0005198">
    <property type="term" value="F:structural molecule activity"/>
    <property type="evidence" value="ECO:0007669"/>
    <property type="project" value="InterPro"/>
</dbReference>
<dbReference type="Pfam" id="PF05136">
    <property type="entry name" value="Phage_portal_2"/>
    <property type="match status" value="1"/>
</dbReference>
<dbReference type="OrthoDB" id="9770450at2"/>
<feature type="region of interest" description="Disordered" evidence="1">
    <location>
        <begin position="1"/>
        <end position="126"/>
    </location>
</feature>
<protein>
    <submittedName>
        <fullName evidence="2">Phage portal protein</fullName>
    </submittedName>
</protein>
<accession>A0A3S0V4X8</accession>
<dbReference type="EMBL" id="RZIJ01000017">
    <property type="protein sequence ID" value="RUQ67452.1"/>
    <property type="molecule type" value="Genomic_DNA"/>
</dbReference>
<reference evidence="2 3" key="1">
    <citation type="submission" date="2018-12" db="EMBL/GenBank/DDBJ databases">
        <authorList>
            <person name="Yang Y."/>
        </authorList>
    </citation>
    <scope>NUCLEOTIDE SEQUENCE [LARGE SCALE GENOMIC DNA]</scope>
    <source>
        <strain evidence="2 3">GSF71</strain>
    </source>
</reference>
<dbReference type="AlphaFoldDB" id="A0A3S0V4X8"/>
<dbReference type="GO" id="GO:0019068">
    <property type="term" value="P:virion assembly"/>
    <property type="evidence" value="ECO:0007669"/>
    <property type="project" value="InterPro"/>
</dbReference>
<evidence type="ECO:0000313" key="2">
    <source>
        <dbReference type="EMBL" id="RUQ67452.1"/>
    </source>
</evidence>